<dbReference type="SUPFAM" id="SSF52540">
    <property type="entry name" value="P-loop containing nucleoside triphosphate hydrolases"/>
    <property type="match status" value="1"/>
</dbReference>
<organism evidence="2 3">
    <name type="scientific">Nocardioides piscis</name>
    <dbReference type="NCBI Taxonomy" id="2714938"/>
    <lineage>
        <taxon>Bacteria</taxon>
        <taxon>Bacillati</taxon>
        <taxon>Actinomycetota</taxon>
        <taxon>Actinomycetes</taxon>
        <taxon>Propionibacteriales</taxon>
        <taxon>Nocardioidaceae</taxon>
        <taxon>Nocardioides</taxon>
    </lineage>
</organism>
<dbReference type="Gene3D" id="3.40.50.300">
    <property type="entry name" value="P-loop containing nucleotide triphosphate hydrolases"/>
    <property type="match status" value="1"/>
</dbReference>
<sequence>MMAFTEHDFVLLAMPKCASTAIESALAPYASLVVDRPPSRKHLGCSGFTRRIAPDLAADGHPRDSYELVTMFRDPVEWLASWWRYRARLPEDVDNSTSDLSFDEFARLYVDGDPTAPTPRGRPAQFLTMDGVVEVDRIFAVDRPDAWLPWFSDRLGADVHVERRNVSRRRPTPDLSAAVRADLVDYFAPELAVHQRLAATGEWAGARGTPLDVPTRRRGTAAVGDAQKS</sequence>
<dbReference type="KEGG" id="npi:G7071_15870"/>
<dbReference type="RefSeq" id="WP_166320359.1">
    <property type="nucleotide sequence ID" value="NZ_CP049866.1"/>
</dbReference>
<feature type="region of interest" description="Disordered" evidence="1">
    <location>
        <begin position="205"/>
        <end position="229"/>
    </location>
</feature>
<dbReference type="AlphaFoldDB" id="A0A6G7YIW0"/>
<evidence type="ECO:0008006" key="4">
    <source>
        <dbReference type="Google" id="ProtNLM"/>
    </source>
</evidence>
<protein>
    <recommendedName>
        <fullName evidence="4">Sulfotransferase family protein</fullName>
    </recommendedName>
</protein>
<gene>
    <name evidence="2" type="ORF">G7071_15870</name>
</gene>
<evidence type="ECO:0000313" key="3">
    <source>
        <dbReference type="Proteomes" id="UP000502035"/>
    </source>
</evidence>
<reference evidence="2 3" key="1">
    <citation type="submission" date="2020-03" db="EMBL/GenBank/DDBJ databases">
        <title>Nocardioides sp. nov., isolated from fish.</title>
        <authorList>
            <person name="Hyun D.-W."/>
            <person name="Bae J.-W."/>
        </authorList>
    </citation>
    <scope>NUCLEOTIDE SEQUENCE [LARGE SCALE GENOMIC DNA]</scope>
    <source>
        <strain evidence="2 3">HDW12A</strain>
    </source>
</reference>
<accession>A0A6G7YIW0</accession>
<dbReference type="EMBL" id="CP049866">
    <property type="protein sequence ID" value="QIK76684.1"/>
    <property type="molecule type" value="Genomic_DNA"/>
</dbReference>
<dbReference type="InterPro" id="IPR027417">
    <property type="entry name" value="P-loop_NTPase"/>
</dbReference>
<proteinExistence type="predicted"/>
<evidence type="ECO:0000256" key="1">
    <source>
        <dbReference type="SAM" id="MobiDB-lite"/>
    </source>
</evidence>
<evidence type="ECO:0000313" key="2">
    <source>
        <dbReference type="EMBL" id="QIK76684.1"/>
    </source>
</evidence>
<keyword evidence="3" id="KW-1185">Reference proteome</keyword>
<name>A0A6G7YIW0_9ACTN</name>
<dbReference type="Proteomes" id="UP000502035">
    <property type="component" value="Chromosome"/>
</dbReference>